<dbReference type="EMBL" id="JBFMKM010000013">
    <property type="protein sequence ID" value="KAL1301874.1"/>
    <property type="molecule type" value="Genomic_DNA"/>
</dbReference>
<feature type="transmembrane region" description="Helical" evidence="6">
    <location>
        <begin position="220"/>
        <end position="237"/>
    </location>
</feature>
<dbReference type="Pfam" id="PF00909">
    <property type="entry name" value="Ammonium_transp"/>
    <property type="match status" value="1"/>
</dbReference>
<feature type="transmembrane region" description="Helical" evidence="6">
    <location>
        <begin position="282"/>
        <end position="301"/>
    </location>
</feature>
<dbReference type="Gene3D" id="1.10.3430.10">
    <property type="entry name" value="Ammonium transporter AmtB like domains"/>
    <property type="match status" value="1"/>
</dbReference>
<dbReference type="Proteomes" id="UP001562354">
    <property type="component" value="Unassembled WGS sequence"/>
</dbReference>
<feature type="transmembrane region" description="Helical" evidence="6">
    <location>
        <begin position="109"/>
        <end position="129"/>
    </location>
</feature>
<dbReference type="PANTHER" id="PTHR43029">
    <property type="entry name" value="AMMONIUM TRANSPORTER MEP2"/>
    <property type="match status" value="1"/>
</dbReference>
<organism evidence="8 9">
    <name type="scientific">Neodothiora populina</name>
    <dbReference type="NCBI Taxonomy" id="2781224"/>
    <lineage>
        <taxon>Eukaryota</taxon>
        <taxon>Fungi</taxon>
        <taxon>Dikarya</taxon>
        <taxon>Ascomycota</taxon>
        <taxon>Pezizomycotina</taxon>
        <taxon>Dothideomycetes</taxon>
        <taxon>Dothideomycetidae</taxon>
        <taxon>Dothideales</taxon>
        <taxon>Dothioraceae</taxon>
        <taxon>Neodothiora</taxon>
    </lineage>
</organism>
<comment type="similarity">
    <text evidence="2">Belongs to the ammonia transporter channel (TC 1.A.11.2) family.</text>
</comment>
<feature type="transmembrane region" description="Helical" evidence="6">
    <location>
        <begin position="56"/>
        <end position="74"/>
    </location>
</feature>
<evidence type="ECO:0000313" key="8">
    <source>
        <dbReference type="EMBL" id="KAL1301874.1"/>
    </source>
</evidence>
<dbReference type="InterPro" id="IPR024041">
    <property type="entry name" value="NH4_transpt_AmtB-like_dom"/>
</dbReference>
<name>A0ABR3P6S0_9PEZI</name>
<keyword evidence="9" id="KW-1185">Reference proteome</keyword>
<keyword evidence="3 6" id="KW-0812">Transmembrane</keyword>
<comment type="subcellular location">
    <subcellularLocation>
        <location evidence="1">Membrane</location>
        <topology evidence="1">Multi-pass membrane protein</topology>
    </subcellularLocation>
</comment>
<dbReference type="InterPro" id="IPR001905">
    <property type="entry name" value="Ammonium_transpt"/>
</dbReference>
<evidence type="ECO:0000259" key="7">
    <source>
        <dbReference type="Pfam" id="PF00909"/>
    </source>
</evidence>
<dbReference type="SUPFAM" id="SSF111352">
    <property type="entry name" value="Ammonium transporter"/>
    <property type="match status" value="1"/>
</dbReference>
<gene>
    <name evidence="8" type="ORF">AAFC00_006056</name>
</gene>
<evidence type="ECO:0000313" key="9">
    <source>
        <dbReference type="Proteomes" id="UP001562354"/>
    </source>
</evidence>
<reference evidence="8 9" key="1">
    <citation type="submission" date="2024-07" db="EMBL/GenBank/DDBJ databases">
        <title>Draft sequence of the Neodothiora populina.</title>
        <authorList>
            <person name="Drown D.D."/>
            <person name="Schuette U.S."/>
            <person name="Buechlein A.B."/>
            <person name="Rusch D.R."/>
            <person name="Winton L.W."/>
            <person name="Adams G.A."/>
        </authorList>
    </citation>
    <scope>NUCLEOTIDE SEQUENCE [LARGE SCALE GENOMIC DNA]</scope>
    <source>
        <strain evidence="8 9">CPC 39397</strain>
    </source>
</reference>
<sequence length="459" mass="50164">METPTFAQLSVLEAWEACDKTDALFVLVCSVFCWPIIPAVGLGYSGYSTRRSGLASFYPALLSISVCTIQWWLWGYSLAYGEGNEFIGDLKHFAHRDVLATPIGTIPEILFSEFQLIFEATVCAIAVGGACERGRLLPLVPFIVLWSTFVYCPLAHMVWADNGFLAEFGVLDFAGGTPVHINSGATATALSLYLSYPLFRSKKSSTRSPSHLALHRPHNTMCQLLALVIIWGSWLAFDAGTTLSFNFKSVMAFSVTNMCAAAGATTWAAITYMETGKWSLDSTFLGAIAGLVMITPAAGFIDLTTSFFFGVIGALVSRQALRIKFTKAAQRWKWVDNGDTFATHCIGGFLGTIMTGLFAKKEVAAFDGGTEIIGGVFFDGHVRQLGIQVVEALIGFSWSFCVSYLIIAAIDCIPGLEVLAEDNHIMDGMDAAQMDESLYEAQWKGEEDYRPYDTHVRLE</sequence>
<feature type="transmembrane region" description="Helical" evidence="6">
    <location>
        <begin position="136"/>
        <end position="159"/>
    </location>
</feature>
<feature type="transmembrane region" description="Helical" evidence="6">
    <location>
        <begin position="23"/>
        <end position="44"/>
    </location>
</feature>
<dbReference type="InterPro" id="IPR029020">
    <property type="entry name" value="Ammonium/urea_transptr"/>
</dbReference>
<evidence type="ECO:0000256" key="6">
    <source>
        <dbReference type="SAM" id="Phobius"/>
    </source>
</evidence>
<evidence type="ECO:0000256" key="3">
    <source>
        <dbReference type="ARBA" id="ARBA00022692"/>
    </source>
</evidence>
<evidence type="ECO:0000256" key="2">
    <source>
        <dbReference type="ARBA" id="ARBA00005887"/>
    </source>
</evidence>
<dbReference type="GeneID" id="95979755"/>
<feature type="transmembrane region" description="Helical" evidence="6">
    <location>
        <begin position="249"/>
        <end position="270"/>
    </location>
</feature>
<dbReference type="PANTHER" id="PTHR43029:SF9">
    <property type="entry name" value="SIMILAR TO AMMONIUM PERMEASE, BUT NOT NORMALLY ACTIVE (EUROFUNG)"/>
    <property type="match status" value="1"/>
</dbReference>
<accession>A0ABR3P6S0</accession>
<feature type="domain" description="Ammonium transporter AmtB-like" evidence="7">
    <location>
        <begin position="25"/>
        <end position="439"/>
    </location>
</feature>
<evidence type="ECO:0000256" key="1">
    <source>
        <dbReference type="ARBA" id="ARBA00004141"/>
    </source>
</evidence>
<keyword evidence="4 6" id="KW-1133">Transmembrane helix</keyword>
<protein>
    <recommendedName>
        <fullName evidence="7">Ammonium transporter AmtB-like domain-containing protein</fullName>
    </recommendedName>
</protein>
<evidence type="ECO:0000256" key="4">
    <source>
        <dbReference type="ARBA" id="ARBA00022989"/>
    </source>
</evidence>
<keyword evidence="5 6" id="KW-0472">Membrane</keyword>
<comment type="caution">
    <text evidence="8">The sequence shown here is derived from an EMBL/GenBank/DDBJ whole genome shotgun (WGS) entry which is preliminary data.</text>
</comment>
<proteinExistence type="inferred from homology"/>
<dbReference type="RefSeq" id="XP_069198150.1">
    <property type="nucleotide sequence ID" value="XM_069345945.1"/>
</dbReference>
<evidence type="ECO:0000256" key="5">
    <source>
        <dbReference type="ARBA" id="ARBA00023136"/>
    </source>
</evidence>